<dbReference type="Gene3D" id="3.40.190.10">
    <property type="entry name" value="Periplasmic binding protein-like II"/>
    <property type="match status" value="2"/>
</dbReference>
<evidence type="ECO:0000313" key="1">
    <source>
        <dbReference type="EMBL" id="OAH96802.1"/>
    </source>
</evidence>
<dbReference type="PANTHER" id="PTHR35841">
    <property type="entry name" value="PHOSPHONATES-BINDING PERIPLASMIC PROTEIN"/>
    <property type="match status" value="1"/>
</dbReference>
<dbReference type="OrthoDB" id="5343002at2"/>
<proteinExistence type="predicted"/>
<reference evidence="1 2" key="1">
    <citation type="submission" date="2016-03" db="EMBL/GenBank/DDBJ databases">
        <authorList>
            <person name="Ploux O."/>
        </authorList>
    </citation>
    <scope>NUCLEOTIDE SEQUENCE [LARGE SCALE GENOMIC DNA]</scope>
    <source>
        <strain evidence="1 2">R-45363</strain>
    </source>
</reference>
<dbReference type="EMBL" id="LUUG01000128">
    <property type="protein sequence ID" value="OAH96802.1"/>
    <property type="molecule type" value="Genomic_DNA"/>
</dbReference>
<organism evidence="1 2">
    <name type="scientific">Methylomonas methanica</name>
    <dbReference type="NCBI Taxonomy" id="421"/>
    <lineage>
        <taxon>Bacteria</taxon>
        <taxon>Pseudomonadati</taxon>
        <taxon>Pseudomonadota</taxon>
        <taxon>Gammaproteobacteria</taxon>
        <taxon>Methylococcales</taxon>
        <taxon>Methylococcaceae</taxon>
        <taxon>Methylomonas</taxon>
    </lineage>
</organism>
<protein>
    <submittedName>
        <fullName evidence="1">Phosphonate ABC transporter substrate-binding protein</fullName>
    </submittedName>
</protein>
<dbReference type="PROSITE" id="PS51257">
    <property type="entry name" value="PROKAR_LIPOPROTEIN"/>
    <property type="match status" value="1"/>
</dbReference>
<sequence>MRWGVILGLSLLAGACDKSDENAYQPSPGQETQKVPEYVVGIHPLHNPQRLMEVYGPIIEYMNGNIPDARFKLEASRNYEEYEKKLYAGHFAFAMPNPYQSVQSLKHGYRVFGKMGDDDDFRGIILVRKDSGINEVTDLKGKAVSYPAATALAATMMPQYYLHTHGIDINRDIENRYVGSQESSIMNVLRGHVAAGATWPVPWKTFSAQNPELASELVVKWQTEPLLNNGWVVHKDIPDPIVNEFAHQLFSLQESEQGRMMLAQVPVSRFEPANDETYRPVIDFLEKFVKTMRPIE</sequence>
<evidence type="ECO:0000313" key="2">
    <source>
        <dbReference type="Proteomes" id="UP000078090"/>
    </source>
</evidence>
<accession>A0A177LV22</accession>
<comment type="caution">
    <text evidence="1">The sequence shown here is derived from an EMBL/GenBank/DDBJ whole genome shotgun (WGS) entry which is preliminary data.</text>
</comment>
<dbReference type="AlphaFoldDB" id="A0A177LV22"/>
<gene>
    <name evidence="1" type="ORF">A1332_04805</name>
</gene>
<name>A0A177LV22_METMH</name>
<dbReference type="Pfam" id="PF12974">
    <property type="entry name" value="Phosphonate-bd"/>
    <property type="match status" value="1"/>
</dbReference>
<dbReference type="PANTHER" id="PTHR35841:SF1">
    <property type="entry name" value="PHOSPHONATES-BINDING PERIPLASMIC PROTEIN"/>
    <property type="match status" value="1"/>
</dbReference>
<dbReference type="Proteomes" id="UP000078090">
    <property type="component" value="Unassembled WGS sequence"/>
</dbReference>
<dbReference type="SUPFAM" id="SSF53850">
    <property type="entry name" value="Periplasmic binding protein-like II"/>
    <property type="match status" value="1"/>
</dbReference>